<accession>A0ABU0IZA6</accession>
<comment type="caution">
    <text evidence="1">The sequence shown here is derived from an EMBL/GenBank/DDBJ whole genome shotgun (WGS) entry which is preliminary data.</text>
</comment>
<evidence type="ECO:0000313" key="1">
    <source>
        <dbReference type="EMBL" id="MDQ0466513.1"/>
    </source>
</evidence>
<evidence type="ECO:0000313" key="2">
    <source>
        <dbReference type="Proteomes" id="UP001228905"/>
    </source>
</evidence>
<evidence type="ECO:0008006" key="3">
    <source>
        <dbReference type="Google" id="ProtNLM"/>
    </source>
</evidence>
<dbReference type="InterPro" id="IPR010836">
    <property type="entry name" value="SapC"/>
</dbReference>
<proteinExistence type="predicted"/>
<dbReference type="EMBL" id="JAUSVS010000012">
    <property type="protein sequence ID" value="MDQ0466513.1"/>
    <property type="molecule type" value="Genomic_DNA"/>
</dbReference>
<protein>
    <recommendedName>
        <fullName evidence="3">Peptidase</fullName>
    </recommendedName>
</protein>
<name>A0ABU0IZA6_9CAUL</name>
<keyword evidence="2" id="KW-1185">Reference proteome</keyword>
<sequence>METATVGPVSGNVLFYTKPEPLSREEHGKLGVLRMDKPYGFASIGHVVPLTVAEFGFAGINFPIIFAGEQRVPLCVMGVNAGENLFIKNDGAFATGAYIPAYIRRYPFVLASDESQNRMVVCIERNAPMLGENAEVPLFDDKGEPSEYTQSAIKFCEDFETERRRTEAFVDLLTSLDLFETKQASFQTTLPDGTQSAPVVLADYFGVSEEKLGKLPAEKLAELRDSGALDKIYSHMASLLGWDRLVMIASERAAQTA</sequence>
<dbReference type="Proteomes" id="UP001228905">
    <property type="component" value="Unassembled WGS sequence"/>
</dbReference>
<dbReference type="Pfam" id="PF07277">
    <property type="entry name" value="SapC"/>
    <property type="match status" value="1"/>
</dbReference>
<dbReference type="RefSeq" id="WP_307352618.1">
    <property type="nucleotide sequence ID" value="NZ_JAUSVS010000012.1"/>
</dbReference>
<reference evidence="1 2" key="1">
    <citation type="submission" date="2023-07" db="EMBL/GenBank/DDBJ databases">
        <title>Genomic Encyclopedia of Type Strains, Phase IV (KMG-IV): sequencing the most valuable type-strain genomes for metagenomic binning, comparative biology and taxonomic classification.</title>
        <authorList>
            <person name="Goeker M."/>
        </authorList>
    </citation>
    <scope>NUCLEOTIDE SEQUENCE [LARGE SCALE GENOMIC DNA]</scope>
    <source>
        <strain evidence="1 2">DSM 18695</strain>
    </source>
</reference>
<gene>
    <name evidence="1" type="ORF">QO010_004308</name>
</gene>
<organism evidence="1 2">
    <name type="scientific">Caulobacter ginsengisoli</name>
    <dbReference type="NCBI Taxonomy" id="400775"/>
    <lineage>
        <taxon>Bacteria</taxon>
        <taxon>Pseudomonadati</taxon>
        <taxon>Pseudomonadota</taxon>
        <taxon>Alphaproteobacteria</taxon>
        <taxon>Caulobacterales</taxon>
        <taxon>Caulobacteraceae</taxon>
        <taxon>Caulobacter</taxon>
    </lineage>
</organism>